<gene>
    <name evidence="2" type="ORF">IAA06_09795</name>
</gene>
<dbReference type="AlphaFoldDB" id="A0A9D2RWA7"/>
<feature type="coiled-coil region" evidence="1">
    <location>
        <begin position="94"/>
        <end position="124"/>
    </location>
</feature>
<evidence type="ECO:0000313" key="3">
    <source>
        <dbReference type="Proteomes" id="UP000823842"/>
    </source>
</evidence>
<dbReference type="Pfam" id="PF19776">
    <property type="entry name" value="DUF6262"/>
    <property type="match status" value="1"/>
</dbReference>
<evidence type="ECO:0000313" key="2">
    <source>
        <dbReference type="EMBL" id="HJB29067.1"/>
    </source>
</evidence>
<organism evidence="2 3">
    <name type="scientific">Candidatus Blautia faecavium</name>
    <dbReference type="NCBI Taxonomy" id="2838487"/>
    <lineage>
        <taxon>Bacteria</taxon>
        <taxon>Bacillati</taxon>
        <taxon>Bacillota</taxon>
        <taxon>Clostridia</taxon>
        <taxon>Lachnospirales</taxon>
        <taxon>Lachnospiraceae</taxon>
        <taxon>Blautia</taxon>
    </lineage>
</organism>
<sequence>MKYDKMVAINREKNKKKVQVVKKQLQIMLENEEPITVRAIARATGFSNSFFYRNEEVRNAWCEAKRKQYRPCNGIDMIKSIEAEDKIIDLNITITRLEMKLEKMELYQKELIAENNRLKEELKKFYE</sequence>
<accession>A0A9D2RWA7</accession>
<protein>
    <recommendedName>
        <fullName evidence="4">Transposase</fullName>
    </recommendedName>
</protein>
<dbReference type="EMBL" id="DWYZ01000180">
    <property type="protein sequence ID" value="HJB29067.1"/>
    <property type="molecule type" value="Genomic_DNA"/>
</dbReference>
<reference evidence="2" key="1">
    <citation type="journal article" date="2021" name="PeerJ">
        <title>Extensive microbial diversity within the chicken gut microbiome revealed by metagenomics and culture.</title>
        <authorList>
            <person name="Gilroy R."/>
            <person name="Ravi A."/>
            <person name="Getino M."/>
            <person name="Pursley I."/>
            <person name="Horton D.L."/>
            <person name="Alikhan N.F."/>
            <person name="Baker D."/>
            <person name="Gharbi K."/>
            <person name="Hall N."/>
            <person name="Watson M."/>
            <person name="Adriaenssens E.M."/>
            <person name="Foster-Nyarko E."/>
            <person name="Jarju S."/>
            <person name="Secka A."/>
            <person name="Antonio M."/>
            <person name="Oren A."/>
            <person name="Chaudhuri R.R."/>
            <person name="La Ragione R."/>
            <person name="Hildebrand F."/>
            <person name="Pallen M.J."/>
        </authorList>
    </citation>
    <scope>NUCLEOTIDE SEQUENCE</scope>
    <source>
        <strain evidence="2">ChiSjej1B19-5720</strain>
    </source>
</reference>
<evidence type="ECO:0000256" key="1">
    <source>
        <dbReference type="SAM" id="Coils"/>
    </source>
</evidence>
<dbReference type="Proteomes" id="UP000823842">
    <property type="component" value="Unassembled WGS sequence"/>
</dbReference>
<evidence type="ECO:0008006" key="4">
    <source>
        <dbReference type="Google" id="ProtNLM"/>
    </source>
</evidence>
<keyword evidence="1" id="KW-0175">Coiled coil</keyword>
<reference evidence="2" key="2">
    <citation type="submission" date="2021-04" db="EMBL/GenBank/DDBJ databases">
        <authorList>
            <person name="Gilroy R."/>
        </authorList>
    </citation>
    <scope>NUCLEOTIDE SEQUENCE</scope>
    <source>
        <strain evidence="2">ChiSjej1B19-5720</strain>
    </source>
</reference>
<name>A0A9D2RWA7_9FIRM</name>
<dbReference type="InterPro" id="IPR046229">
    <property type="entry name" value="TnpC-like"/>
</dbReference>
<comment type="caution">
    <text evidence="2">The sequence shown here is derived from an EMBL/GenBank/DDBJ whole genome shotgun (WGS) entry which is preliminary data.</text>
</comment>
<proteinExistence type="predicted"/>